<dbReference type="AlphaFoldDB" id="A0A6A6YPF8"/>
<reference evidence="3" key="2">
    <citation type="submission" date="2020-04" db="EMBL/GenBank/DDBJ databases">
        <authorList>
            <consortium name="NCBI Genome Project"/>
        </authorList>
    </citation>
    <scope>NUCLEOTIDE SEQUENCE</scope>
    <source>
        <strain evidence="3">CBS 304.34</strain>
    </source>
</reference>
<proteinExistence type="predicted"/>
<dbReference type="GeneID" id="54468196"/>
<dbReference type="RefSeq" id="XP_033577624.1">
    <property type="nucleotide sequence ID" value="XM_033727303.1"/>
</dbReference>
<evidence type="ECO:0000313" key="2">
    <source>
        <dbReference type="Proteomes" id="UP000504636"/>
    </source>
</evidence>
<dbReference type="EMBL" id="MU003699">
    <property type="protein sequence ID" value="KAF2810660.1"/>
    <property type="molecule type" value="Genomic_DNA"/>
</dbReference>
<sequence length="82" mass="9394">MQVSSKHLSLASKVFDNMFQGQPRDNIISHDQEAVTIPLLHDNVESMQILLCIVHGLTRRVPRRVEKSTSTNCQSDRRIRIP</sequence>
<name>A0A6A6YPF8_9PEZI</name>
<protein>
    <recommendedName>
        <fullName evidence="4">BTB domain-containing protein</fullName>
    </recommendedName>
</protein>
<gene>
    <name evidence="1 3" type="ORF">BDZ99DRAFT_560968</name>
</gene>
<reference evidence="1 3" key="1">
    <citation type="journal article" date="2020" name="Stud. Mycol.">
        <title>101 Dothideomycetes genomes: a test case for predicting lifestyles and emergence of pathogens.</title>
        <authorList>
            <person name="Haridas S."/>
            <person name="Albert R."/>
            <person name="Binder M."/>
            <person name="Bloem J."/>
            <person name="Labutti K."/>
            <person name="Salamov A."/>
            <person name="Andreopoulos B."/>
            <person name="Baker S."/>
            <person name="Barry K."/>
            <person name="Bills G."/>
            <person name="Bluhm B."/>
            <person name="Cannon C."/>
            <person name="Castanera R."/>
            <person name="Culley D."/>
            <person name="Daum C."/>
            <person name="Ezra D."/>
            <person name="Gonzalez J."/>
            <person name="Henrissat B."/>
            <person name="Kuo A."/>
            <person name="Liang C."/>
            <person name="Lipzen A."/>
            <person name="Lutzoni F."/>
            <person name="Magnuson J."/>
            <person name="Mondo S."/>
            <person name="Nolan M."/>
            <person name="Ohm R."/>
            <person name="Pangilinan J."/>
            <person name="Park H.-J."/>
            <person name="Ramirez L."/>
            <person name="Alfaro M."/>
            <person name="Sun H."/>
            <person name="Tritt A."/>
            <person name="Yoshinaga Y."/>
            <person name="Zwiers L.-H."/>
            <person name="Turgeon B."/>
            <person name="Goodwin S."/>
            <person name="Spatafora J."/>
            <person name="Crous P."/>
            <person name="Grigoriev I."/>
        </authorList>
    </citation>
    <scope>NUCLEOTIDE SEQUENCE</scope>
    <source>
        <strain evidence="1 3">CBS 304.34</strain>
    </source>
</reference>
<evidence type="ECO:0000313" key="3">
    <source>
        <dbReference type="RefSeq" id="XP_033577624.1"/>
    </source>
</evidence>
<evidence type="ECO:0008006" key="4">
    <source>
        <dbReference type="Google" id="ProtNLM"/>
    </source>
</evidence>
<dbReference type="OrthoDB" id="5326346at2759"/>
<accession>A0A6A6YPF8</accession>
<reference evidence="3" key="3">
    <citation type="submission" date="2025-04" db="UniProtKB">
        <authorList>
            <consortium name="RefSeq"/>
        </authorList>
    </citation>
    <scope>IDENTIFICATION</scope>
    <source>
        <strain evidence="3">CBS 304.34</strain>
    </source>
</reference>
<organism evidence="1">
    <name type="scientific">Mytilinidion resinicola</name>
    <dbReference type="NCBI Taxonomy" id="574789"/>
    <lineage>
        <taxon>Eukaryota</taxon>
        <taxon>Fungi</taxon>
        <taxon>Dikarya</taxon>
        <taxon>Ascomycota</taxon>
        <taxon>Pezizomycotina</taxon>
        <taxon>Dothideomycetes</taxon>
        <taxon>Pleosporomycetidae</taxon>
        <taxon>Mytilinidiales</taxon>
        <taxon>Mytilinidiaceae</taxon>
        <taxon>Mytilinidion</taxon>
    </lineage>
</organism>
<keyword evidence="2" id="KW-1185">Reference proteome</keyword>
<evidence type="ECO:0000313" key="1">
    <source>
        <dbReference type="EMBL" id="KAF2810660.1"/>
    </source>
</evidence>
<dbReference type="Proteomes" id="UP000504636">
    <property type="component" value="Unplaced"/>
</dbReference>